<proteinExistence type="predicted"/>
<evidence type="ECO:0000313" key="1">
    <source>
        <dbReference type="EMBL" id="KAL3786717.1"/>
    </source>
</evidence>
<dbReference type="EMBL" id="JALLPJ020000638">
    <property type="protein sequence ID" value="KAL3786717.1"/>
    <property type="molecule type" value="Genomic_DNA"/>
</dbReference>
<sequence>MLRFPTPTSIVVPARSALKRIRSDHTLRPSSSSRQAPRLLIVYHSRTGLAKQMSEAMENGARLASEEMESDLNLTRLRAADASIDDVLQSDGYLFCAPENLASASGEMLEFFHRTYYHAFDDNETSLITARPYGLAIAAGSDGTNAARQIERICKGWGLRPVEDTFINRNGLPQDKTSILQPKLCQPDARKRCEQLGGLVAATLLL</sequence>
<reference evidence="1 2" key="1">
    <citation type="submission" date="2024-10" db="EMBL/GenBank/DDBJ databases">
        <title>Updated reference genomes for cyclostephanoid diatoms.</title>
        <authorList>
            <person name="Roberts W.R."/>
            <person name="Alverson A.J."/>
        </authorList>
    </citation>
    <scope>NUCLEOTIDE SEQUENCE [LARGE SCALE GENOMIC DNA]</scope>
    <source>
        <strain evidence="1 2">AJA010-31</strain>
    </source>
</reference>
<dbReference type="InterPro" id="IPR029039">
    <property type="entry name" value="Flavoprotein-like_sf"/>
</dbReference>
<dbReference type="Proteomes" id="UP001530400">
    <property type="component" value="Unassembled WGS sequence"/>
</dbReference>
<name>A0ABD3PFM4_9STRA</name>
<gene>
    <name evidence="1" type="ORF">ACHAWO_006160</name>
</gene>
<organism evidence="1 2">
    <name type="scientific">Cyclotella atomus</name>
    <dbReference type="NCBI Taxonomy" id="382360"/>
    <lineage>
        <taxon>Eukaryota</taxon>
        <taxon>Sar</taxon>
        <taxon>Stramenopiles</taxon>
        <taxon>Ochrophyta</taxon>
        <taxon>Bacillariophyta</taxon>
        <taxon>Coscinodiscophyceae</taxon>
        <taxon>Thalassiosirophycidae</taxon>
        <taxon>Stephanodiscales</taxon>
        <taxon>Stephanodiscaceae</taxon>
        <taxon>Cyclotella</taxon>
    </lineage>
</organism>
<dbReference type="Gene3D" id="3.40.50.360">
    <property type="match status" value="1"/>
</dbReference>
<keyword evidence="2" id="KW-1185">Reference proteome</keyword>
<evidence type="ECO:0000313" key="2">
    <source>
        <dbReference type="Proteomes" id="UP001530400"/>
    </source>
</evidence>
<evidence type="ECO:0008006" key="3">
    <source>
        <dbReference type="Google" id="ProtNLM"/>
    </source>
</evidence>
<accession>A0ABD3PFM4</accession>
<dbReference type="AlphaFoldDB" id="A0ABD3PFM4"/>
<comment type="caution">
    <text evidence="1">The sequence shown here is derived from an EMBL/GenBank/DDBJ whole genome shotgun (WGS) entry which is preliminary data.</text>
</comment>
<dbReference type="SUPFAM" id="SSF52218">
    <property type="entry name" value="Flavoproteins"/>
    <property type="match status" value="1"/>
</dbReference>
<protein>
    <recommendedName>
        <fullName evidence="3">Flavodoxin-like domain-containing protein</fullName>
    </recommendedName>
</protein>